<dbReference type="FunCoup" id="A0A672FAQ8">
    <property type="interactions" value="730"/>
</dbReference>
<gene>
    <name evidence="5" type="primary">LOC115387613</name>
</gene>
<dbReference type="PROSITE" id="PS51412">
    <property type="entry name" value="MACPF_2"/>
    <property type="match status" value="1"/>
</dbReference>
<dbReference type="GO" id="GO:0051607">
    <property type="term" value="P:defense response to virus"/>
    <property type="evidence" value="ECO:0007669"/>
    <property type="project" value="TreeGrafter"/>
</dbReference>
<evidence type="ECO:0000259" key="4">
    <source>
        <dbReference type="PROSITE" id="PS51412"/>
    </source>
</evidence>
<dbReference type="Gene3D" id="2.60.40.150">
    <property type="entry name" value="C2 domain"/>
    <property type="match status" value="1"/>
</dbReference>
<proteinExistence type="predicted"/>
<dbReference type="SMART" id="SM00239">
    <property type="entry name" value="C2"/>
    <property type="match status" value="1"/>
</dbReference>
<evidence type="ECO:0000259" key="3">
    <source>
        <dbReference type="PROSITE" id="PS50004"/>
    </source>
</evidence>
<dbReference type="Pfam" id="PF01823">
    <property type="entry name" value="MACPF"/>
    <property type="match status" value="1"/>
</dbReference>
<dbReference type="SUPFAM" id="SSF49562">
    <property type="entry name" value="C2 domain (Calcium/lipid-binding domain, CaLB)"/>
    <property type="match status" value="1"/>
</dbReference>
<dbReference type="GO" id="GO:0001771">
    <property type="term" value="P:immunological synapse formation"/>
    <property type="evidence" value="ECO:0007669"/>
    <property type="project" value="TreeGrafter"/>
</dbReference>
<feature type="chain" id="PRO_5025334713" description="Perforin 1.9" evidence="2">
    <location>
        <begin position="23"/>
        <end position="594"/>
    </location>
</feature>
<sequence length="594" mass="66478">MLSFSWNIVMFPSSMWLCVLLALPLPRSSYQSCTVGTPRQCLDAEFAPGANLAGEGFDITKMKRVGAFVVNMNEWKRKDKTCTLCSNPFMESRRQKLPLSVVDWRAQQSCSSQVASKLYKSSEALVSSVTSLVENNWKVGLDLRVGHKGASLMLAGTNSKLSEYSMEKTKNDKYSFTSHGASCEYYSYRVSNTPKLHQEFRKAVKQLPKKYSAENKQAFYKLIENFGTHYITKVKLGGSVRSVTSIQQCEASLQGLSGEEVQSCLAMEASASLKVTVNVETKHCKKDIQKTGSKSDFSSVFSDRLTEIKGGHTTEPDLLFSARKEPSAYKDWLKTVPQHPDIVSYSLDSLHELLPANTSEWHNLRSAIGHYILERGLWRNCTDPCATGRRSDPRDPCVCRCHGNAAANTDCCPTQRGLAEVKITVQHASGLWGDILSATDGYVKVFVNKMPPRISPVIHNNNNPHWGFLVDLGLQDLSMVSNVRFEVWDKDYWWEGWDDDLLGSCSQVLSAGAKPDVCYFSHGKLFFKWEVRCAPGLGGKSCRDYVPSPMSQSMKKLYVSRHARPIPDAMLSEMGVFVDKASWWGKKMQGYDAK</sequence>
<evidence type="ECO:0000256" key="1">
    <source>
        <dbReference type="ARBA" id="ARBA00022729"/>
    </source>
</evidence>
<dbReference type="Proteomes" id="UP000472267">
    <property type="component" value="Chromosome 4"/>
</dbReference>
<dbReference type="AlphaFoldDB" id="A0A672FAQ8"/>
<dbReference type="InterPro" id="IPR000008">
    <property type="entry name" value="C2_dom"/>
</dbReference>
<feature type="domain" description="C2" evidence="3">
    <location>
        <begin position="401"/>
        <end position="522"/>
    </location>
</feature>
<dbReference type="InParanoid" id="A0A672FAQ8"/>
<evidence type="ECO:0008006" key="7">
    <source>
        <dbReference type="Google" id="ProtNLM"/>
    </source>
</evidence>
<dbReference type="OMA" id="YNKKEHR"/>
<dbReference type="GO" id="GO:0016020">
    <property type="term" value="C:membrane"/>
    <property type="evidence" value="ECO:0007669"/>
    <property type="project" value="TreeGrafter"/>
</dbReference>
<dbReference type="PANTHER" id="PTHR46096">
    <property type="entry name" value="PERFORIN-1"/>
    <property type="match status" value="1"/>
</dbReference>
<protein>
    <recommendedName>
        <fullName evidence="7">Perforin 1.9</fullName>
    </recommendedName>
</protein>
<feature type="domain" description="MACPF" evidence="4">
    <location>
        <begin position="37"/>
        <end position="379"/>
    </location>
</feature>
<dbReference type="SMART" id="SM00457">
    <property type="entry name" value="MACPF"/>
    <property type="match status" value="1"/>
</dbReference>
<dbReference type="InterPro" id="IPR052784">
    <property type="entry name" value="Perforin-1_pore-forming"/>
</dbReference>
<keyword evidence="1 2" id="KW-0732">Signal</keyword>
<reference evidence="5" key="1">
    <citation type="submission" date="2019-06" db="EMBL/GenBank/DDBJ databases">
        <authorList>
            <consortium name="Wellcome Sanger Institute Data Sharing"/>
        </authorList>
    </citation>
    <scope>NUCLEOTIDE SEQUENCE [LARGE SCALE GENOMIC DNA]</scope>
</reference>
<evidence type="ECO:0000313" key="5">
    <source>
        <dbReference type="Ensembl" id="ENSSFAP00005003343.1"/>
    </source>
</evidence>
<reference evidence="5" key="2">
    <citation type="submission" date="2025-08" db="UniProtKB">
        <authorList>
            <consortium name="Ensembl"/>
        </authorList>
    </citation>
    <scope>IDENTIFICATION</scope>
</reference>
<dbReference type="PANTHER" id="PTHR46096:SF3">
    <property type="entry name" value="PERFORIN-1"/>
    <property type="match status" value="1"/>
</dbReference>
<evidence type="ECO:0000256" key="2">
    <source>
        <dbReference type="SAM" id="SignalP"/>
    </source>
</evidence>
<dbReference type="PROSITE" id="PS50004">
    <property type="entry name" value="C2"/>
    <property type="match status" value="1"/>
</dbReference>
<name>A0A672FAQ8_SALFA</name>
<dbReference type="InterPro" id="IPR035892">
    <property type="entry name" value="C2_domain_sf"/>
</dbReference>
<dbReference type="InterPro" id="IPR020864">
    <property type="entry name" value="MACPF"/>
</dbReference>
<reference evidence="5" key="3">
    <citation type="submission" date="2025-09" db="UniProtKB">
        <authorList>
            <consortium name="Ensembl"/>
        </authorList>
    </citation>
    <scope>IDENTIFICATION</scope>
</reference>
<dbReference type="GO" id="GO:0022829">
    <property type="term" value="F:wide pore channel activity"/>
    <property type="evidence" value="ECO:0007669"/>
    <property type="project" value="TreeGrafter"/>
</dbReference>
<accession>A0A672FAQ8</accession>
<keyword evidence="6" id="KW-1185">Reference proteome</keyword>
<feature type="signal peptide" evidence="2">
    <location>
        <begin position="1"/>
        <end position="22"/>
    </location>
</feature>
<dbReference type="GO" id="GO:0001913">
    <property type="term" value="P:T cell mediated cytotoxicity"/>
    <property type="evidence" value="ECO:0007669"/>
    <property type="project" value="TreeGrafter"/>
</dbReference>
<organism evidence="5 6">
    <name type="scientific">Salarias fasciatus</name>
    <name type="common">Jewelled blenny</name>
    <name type="synonym">Blennius fasciatus</name>
    <dbReference type="NCBI Taxonomy" id="181472"/>
    <lineage>
        <taxon>Eukaryota</taxon>
        <taxon>Metazoa</taxon>
        <taxon>Chordata</taxon>
        <taxon>Craniata</taxon>
        <taxon>Vertebrata</taxon>
        <taxon>Euteleostomi</taxon>
        <taxon>Actinopterygii</taxon>
        <taxon>Neopterygii</taxon>
        <taxon>Teleostei</taxon>
        <taxon>Neoteleostei</taxon>
        <taxon>Acanthomorphata</taxon>
        <taxon>Ovalentaria</taxon>
        <taxon>Blenniimorphae</taxon>
        <taxon>Blenniiformes</taxon>
        <taxon>Blennioidei</taxon>
        <taxon>Blenniidae</taxon>
        <taxon>Salariinae</taxon>
        <taxon>Salarias</taxon>
    </lineage>
</organism>
<evidence type="ECO:0000313" key="6">
    <source>
        <dbReference type="Proteomes" id="UP000472267"/>
    </source>
</evidence>
<dbReference type="Ensembl" id="ENSSFAT00005003594.1">
    <property type="protein sequence ID" value="ENSSFAP00005003343.1"/>
    <property type="gene ID" value="ENSSFAG00005002259.1"/>
</dbReference>